<reference evidence="1" key="1">
    <citation type="submission" date="2023-04" db="EMBL/GenBank/DDBJ databases">
        <title>Ambrosiozyma monospora NBRC 10751.</title>
        <authorList>
            <person name="Ichikawa N."/>
            <person name="Sato H."/>
            <person name="Tonouchi N."/>
        </authorList>
    </citation>
    <scope>NUCLEOTIDE SEQUENCE</scope>
    <source>
        <strain evidence="1">NBRC 10751</strain>
    </source>
</reference>
<proteinExistence type="predicted"/>
<dbReference type="Proteomes" id="UP001165064">
    <property type="component" value="Unassembled WGS sequence"/>
</dbReference>
<evidence type="ECO:0000313" key="2">
    <source>
        <dbReference type="Proteomes" id="UP001165064"/>
    </source>
</evidence>
<comment type="caution">
    <text evidence="1">The sequence shown here is derived from an EMBL/GenBank/DDBJ whole genome shotgun (WGS) entry which is preliminary data.</text>
</comment>
<protein>
    <submittedName>
        <fullName evidence="1">Unnamed protein product</fullName>
    </submittedName>
</protein>
<keyword evidence="2" id="KW-1185">Reference proteome</keyword>
<organism evidence="1 2">
    <name type="scientific">Ambrosiozyma monospora</name>
    <name type="common">Yeast</name>
    <name type="synonym">Endomycopsis monosporus</name>
    <dbReference type="NCBI Taxonomy" id="43982"/>
    <lineage>
        <taxon>Eukaryota</taxon>
        <taxon>Fungi</taxon>
        <taxon>Dikarya</taxon>
        <taxon>Ascomycota</taxon>
        <taxon>Saccharomycotina</taxon>
        <taxon>Pichiomycetes</taxon>
        <taxon>Pichiales</taxon>
        <taxon>Pichiaceae</taxon>
        <taxon>Ambrosiozyma</taxon>
    </lineage>
</organism>
<evidence type="ECO:0000313" key="1">
    <source>
        <dbReference type="EMBL" id="GME79098.1"/>
    </source>
</evidence>
<name>A0ACB5T310_AMBMO</name>
<accession>A0ACB5T310</accession>
<sequence>MKILPSAYKSIFLLIDVGFSKRKDVYYNKLDSILNDFVLSSLAKVGDYPELVIFLIDVILVDIIPRLKAYYIVVSKPICYAVLNIMSNPYSVYSPEMLSKCIELIEVVLDKTQNPEKFKYDIFSCLLLVMKRIDKYQSTNEKALAVRETASSIITNRLDLAKEMVRIRAFIRNGYTNVN</sequence>
<gene>
    <name evidence="1" type="ORF">Amon02_000376500</name>
</gene>
<dbReference type="EMBL" id="BSXS01002440">
    <property type="protein sequence ID" value="GME79098.1"/>
    <property type="molecule type" value="Genomic_DNA"/>
</dbReference>